<evidence type="ECO:0000256" key="3">
    <source>
        <dbReference type="ARBA" id="ARBA00023157"/>
    </source>
</evidence>
<dbReference type="FunFam" id="3.10.100.10:FF:000087">
    <property type="entry name" value="Snaclec rhodocetin subunit delta"/>
    <property type="match status" value="1"/>
</dbReference>
<dbReference type="PRINTS" id="PR00356">
    <property type="entry name" value="ANTIFREEZEII"/>
</dbReference>
<feature type="domain" description="C-type lectin" evidence="4">
    <location>
        <begin position="37"/>
        <end position="132"/>
    </location>
</feature>
<reference evidence="5 6" key="1">
    <citation type="submission" date="2019-07" db="EMBL/GenBank/DDBJ databases">
        <title>Chromosome genome assembly for large yellow croaker.</title>
        <authorList>
            <person name="Xiao S."/>
        </authorList>
    </citation>
    <scope>NUCLEOTIDE SEQUENCE [LARGE SCALE GENOMIC DNA]</scope>
    <source>
        <strain evidence="5">JMULYC20181020</strain>
        <tissue evidence="5">Muscle</tissue>
    </source>
</reference>
<comment type="caution">
    <text evidence="5">The sequence shown here is derived from an EMBL/GenBank/DDBJ whole genome shotgun (WGS) entry which is preliminary data.</text>
</comment>
<dbReference type="InterPro" id="IPR002353">
    <property type="entry name" value="AntifreezeII"/>
</dbReference>
<dbReference type="Gene3D" id="3.10.100.10">
    <property type="entry name" value="Mannose-Binding Protein A, subunit A"/>
    <property type="match status" value="2"/>
</dbReference>
<dbReference type="PROSITE" id="PS00615">
    <property type="entry name" value="C_TYPE_LECTIN_1"/>
    <property type="match status" value="1"/>
</dbReference>
<dbReference type="Pfam" id="PF00059">
    <property type="entry name" value="Lectin_C"/>
    <property type="match status" value="2"/>
</dbReference>
<dbReference type="PANTHER" id="PTHR22803">
    <property type="entry name" value="MANNOSE, PHOSPHOLIPASE, LECTIN RECEPTOR RELATED"/>
    <property type="match status" value="1"/>
</dbReference>
<protein>
    <submittedName>
        <fullName evidence="5">Ladderlectin</fullName>
    </submittedName>
</protein>
<proteinExistence type="predicted"/>
<accession>A0A6G0HSC0</accession>
<dbReference type="AlphaFoldDB" id="A0A6G0HSC0"/>
<organism evidence="5 6">
    <name type="scientific">Larimichthys crocea</name>
    <name type="common">Large yellow croaker</name>
    <name type="synonym">Pseudosciaena crocea</name>
    <dbReference type="NCBI Taxonomy" id="215358"/>
    <lineage>
        <taxon>Eukaryota</taxon>
        <taxon>Metazoa</taxon>
        <taxon>Chordata</taxon>
        <taxon>Craniata</taxon>
        <taxon>Vertebrata</taxon>
        <taxon>Euteleostomi</taxon>
        <taxon>Actinopterygii</taxon>
        <taxon>Neopterygii</taxon>
        <taxon>Teleostei</taxon>
        <taxon>Neoteleostei</taxon>
        <taxon>Acanthomorphata</taxon>
        <taxon>Eupercaria</taxon>
        <taxon>Sciaenidae</taxon>
        <taxon>Larimichthys</taxon>
    </lineage>
</organism>
<evidence type="ECO:0000256" key="2">
    <source>
        <dbReference type="ARBA" id="ARBA00022525"/>
    </source>
</evidence>
<name>A0A6G0HSC0_LARCR</name>
<dbReference type="SMART" id="SM00034">
    <property type="entry name" value="CLECT"/>
    <property type="match status" value="2"/>
</dbReference>
<feature type="domain" description="C-type lectin" evidence="4">
    <location>
        <begin position="163"/>
        <end position="282"/>
    </location>
</feature>
<dbReference type="SUPFAM" id="SSF56436">
    <property type="entry name" value="C-type lectin-like"/>
    <property type="match status" value="2"/>
</dbReference>
<sequence length="288" mass="32945">MLLLFFLFGLALGAVPPSDDHPVQLQRGNCPMFWFSFNGRCYKYVSTRLTWADAELYCVSQKANLVSIHSVEEQIFVKDLIKNFDHSEGTTWIGLSDTHKEGGWMWSDGCTVDFVFWDVNEPNNSGGHEDCVHNNHHTSAVPPSDDHRLKLQRGNCPMFWFSFNGRCYKYISTHLTWADAELYCLSEKANLVSIHSVEEHDFIKDLIKNFDHNQGYTWIGLNDIHKEGGWMWSDGSAVDFVLWGATQPDNHDGLEDCVHINQGKDLKWNDLPCSEKFTFVCEARPACA</sequence>
<comment type="subcellular location">
    <subcellularLocation>
        <location evidence="1">Secreted</location>
    </subcellularLocation>
</comment>
<dbReference type="InterPro" id="IPR001304">
    <property type="entry name" value="C-type_lectin-like"/>
</dbReference>
<dbReference type="InterPro" id="IPR050111">
    <property type="entry name" value="C-type_lectin/snaclec_domain"/>
</dbReference>
<keyword evidence="2" id="KW-0964">Secreted</keyword>
<keyword evidence="6" id="KW-1185">Reference proteome</keyword>
<evidence type="ECO:0000313" key="6">
    <source>
        <dbReference type="Proteomes" id="UP000424527"/>
    </source>
</evidence>
<dbReference type="InterPro" id="IPR018378">
    <property type="entry name" value="C-type_lectin_CS"/>
</dbReference>
<dbReference type="GO" id="GO:0005576">
    <property type="term" value="C:extracellular region"/>
    <property type="evidence" value="ECO:0007669"/>
    <property type="project" value="UniProtKB-SubCell"/>
</dbReference>
<dbReference type="InterPro" id="IPR016187">
    <property type="entry name" value="CTDL_fold"/>
</dbReference>
<evidence type="ECO:0000313" key="5">
    <source>
        <dbReference type="EMBL" id="KAE8282094.1"/>
    </source>
</evidence>
<evidence type="ECO:0000259" key="4">
    <source>
        <dbReference type="PROSITE" id="PS50041"/>
    </source>
</evidence>
<dbReference type="PROSITE" id="PS50041">
    <property type="entry name" value="C_TYPE_LECTIN_2"/>
    <property type="match status" value="2"/>
</dbReference>
<gene>
    <name evidence="5" type="ORF">D5F01_LYC19488</name>
</gene>
<dbReference type="Proteomes" id="UP000424527">
    <property type="component" value="Unassembled WGS sequence"/>
</dbReference>
<dbReference type="InterPro" id="IPR016186">
    <property type="entry name" value="C-type_lectin-like/link_sf"/>
</dbReference>
<dbReference type="EMBL" id="REGW02000019">
    <property type="protein sequence ID" value="KAE8282094.1"/>
    <property type="molecule type" value="Genomic_DNA"/>
</dbReference>
<keyword evidence="3" id="KW-1015">Disulfide bond</keyword>
<evidence type="ECO:0000256" key="1">
    <source>
        <dbReference type="ARBA" id="ARBA00004613"/>
    </source>
</evidence>